<keyword evidence="4 5" id="KW-0560">Oxidoreductase</keyword>
<feature type="active site" description="Charge relay system" evidence="6">
    <location>
        <position position="57"/>
    </location>
</feature>
<proteinExistence type="inferred from homology"/>
<reference evidence="9 10" key="1">
    <citation type="submission" date="2019-08" db="EMBL/GenBank/DDBJ databases">
        <title>Deep-cultivation of Planctomycetes and their phenomic and genomic characterization uncovers novel biology.</title>
        <authorList>
            <person name="Wiegand S."/>
            <person name="Jogler M."/>
            <person name="Boedeker C."/>
            <person name="Pinto D."/>
            <person name="Vollmers J."/>
            <person name="Rivas-Marin E."/>
            <person name="Kohn T."/>
            <person name="Peeters S.H."/>
            <person name="Heuer A."/>
            <person name="Rast P."/>
            <person name="Oberbeckmann S."/>
            <person name="Bunk B."/>
            <person name="Jeske O."/>
            <person name="Meyerdierks A."/>
            <person name="Storesund J.E."/>
            <person name="Kallscheuer N."/>
            <person name="Luecker S."/>
            <person name="Lage O.M."/>
            <person name="Pohl T."/>
            <person name="Merkel B.J."/>
            <person name="Hornburger P."/>
            <person name="Mueller R.-W."/>
            <person name="Bruemmer F."/>
            <person name="Labrenz M."/>
            <person name="Spormann A.M."/>
            <person name="Op den Camp H."/>
            <person name="Overmann J."/>
            <person name="Amann R."/>
            <person name="Jetten M.S.M."/>
            <person name="Mascher T."/>
            <person name="Medema M.H."/>
            <person name="Devos D.P."/>
            <person name="Kaster A.-K."/>
            <person name="Ovreas L."/>
            <person name="Rohde M."/>
            <person name="Galperin M.Y."/>
            <person name="Jogler C."/>
        </authorList>
    </citation>
    <scope>NUCLEOTIDE SEQUENCE [LARGE SCALE GENOMIC DNA]</scope>
    <source>
        <strain evidence="9 10">FC18</strain>
    </source>
</reference>
<dbReference type="Proteomes" id="UP000322214">
    <property type="component" value="Chromosome"/>
</dbReference>
<dbReference type="PANTHER" id="PTHR42874">
    <property type="entry name" value="URICASE"/>
    <property type="match status" value="1"/>
</dbReference>
<dbReference type="GO" id="GO:0019628">
    <property type="term" value="P:urate catabolic process"/>
    <property type="evidence" value="ECO:0007669"/>
    <property type="project" value="UniProtKB-UniPathway"/>
</dbReference>
<dbReference type="Gene3D" id="3.10.270.10">
    <property type="entry name" value="Urate Oxidase"/>
    <property type="match status" value="1"/>
</dbReference>
<evidence type="ECO:0000313" key="10">
    <source>
        <dbReference type="Proteomes" id="UP000322214"/>
    </source>
</evidence>
<feature type="binding site" evidence="7">
    <location>
        <position position="57"/>
    </location>
    <ligand>
        <name>urate</name>
        <dbReference type="ChEBI" id="CHEBI:17775"/>
    </ligand>
</feature>
<dbReference type="KEGG" id="mff:MFFC18_06180"/>
<evidence type="ECO:0000256" key="3">
    <source>
        <dbReference type="ARBA" id="ARBA00022631"/>
    </source>
</evidence>
<feature type="binding site" evidence="7">
    <location>
        <position position="244"/>
    </location>
    <ligand>
        <name>urate</name>
        <dbReference type="ChEBI" id="CHEBI:17775"/>
    </ligand>
</feature>
<feature type="binding site" evidence="7">
    <location>
        <position position="175"/>
    </location>
    <ligand>
        <name>5-hydroxyisourate</name>
        <dbReference type="ChEBI" id="CHEBI:18072"/>
    </ligand>
</feature>
<evidence type="ECO:0000256" key="4">
    <source>
        <dbReference type="ARBA" id="ARBA00023002"/>
    </source>
</evidence>
<dbReference type="EC" id="1.7.3.3" evidence="5 8"/>
<dbReference type="STRING" id="980251.GCA_001642875_03083"/>
<dbReference type="EMBL" id="CP042912">
    <property type="protein sequence ID" value="QEG20767.1"/>
    <property type="molecule type" value="Genomic_DNA"/>
</dbReference>
<evidence type="ECO:0000313" key="9">
    <source>
        <dbReference type="EMBL" id="QEG20767.1"/>
    </source>
</evidence>
<dbReference type="PRINTS" id="PR00093">
    <property type="entry name" value="URICASE"/>
</dbReference>
<evidence type="ECO:0000256" key="5">
    <source>
        <dbReference type="PIRNR" id="PIRNR000241"/>
    </source>
</evidence>
<protein>
    <recommendedName>
        <fullName evidence="5 8">Uricase</fullName>
        <ecNumber evidence="5 8">1.7.3.3</ecNumber>
    </recommendedName>
    <alternativeName>
        <fullName evidence="5">Urate oxidase</fullName>
    </alternativeName>
</protein>
<dbReference type="UniPathway" id="UPA00394">
    <property type="reaction ID" value="UER00650"/>
</dbReference>
<feature type="binding site" evidence="7">
    <location>
        <position position="175"/>
    </location>
    <ligand>
        <name>urate</name>
        <dbReference type="ChEBI" id="CHEBI:17775"/>
    </ligand>
</feature>
<comment type="function">
    <text evidence="5 8">Catalyzes the oxidation of uric acid to 5-hydroxyisourate, which is further processed to form (S)-allantoin.</text>
</comment>
<evidence type="ECO:0000256" key="6">
    <source>
        <dbReference type="PIRSR" id="PIRSR000241-1"/>
    </source>
</evidence>
<dbReference type="InterPro" id="IPR002042">
    <property type="entry name" value="Uricase"/>
</dbReference>
<comment type="similarity">
    <text evidence="2 5 8">Belongs to the uricase family.</text>
</comment>
<feature type="binding site" evidence="7">
    <location>
        <position position="217"/>
    </location>
    <ligand>
        <name>urate</name>
        <dbReference type="ChEBI" id="CHEBI:17775"/>
    </ligand>
</feature>
<keyword evidence="3 5" id="KW-0659">Purine metabolism</keyword>
<comment type="catalytic activity">
    <reaction evidence="5 8">
        <text>urate + O2 + H2O = 5-hydroxyisourate + H2O2</text>
        <dbReference type="Rhea" id="RHEA:21368"/>
        <dbReference type="ChEBI" id="CHEBI:15377"/>
        <dbReference type="ChEBI" id="CHEBI:15379"/>
        <dbReference type="ChEBI" id="CHEBI:16240"/>
        <dbReference type="ChEBI" id="CHEBI:17775"/>
        <dbReference type="ChEBI" id="CHEBI:18072"/>
        <dbReference type="EC" id="1.7.3.3"/>
    </reaction>
</comment>
<dbReference type="PANTHER" id="PTHR42874:SF1">
    <property type="entry name" value="URICASE"/>
    <property type="match status" value="1"/>
</dbReference>
<organism evidence="9 10">
    <name type="scientific">Mariniblastus fucicola</name>
    <dbReference type="NCBI Taxonomy" id="980251"/>
    <lineage>
        <taxon>Bacteria</taxon>
        <taxon>Pseudomonadati</taxon>
        <taxon>Planctomycetota</taxon>
        <taxon>Planctomycetia</taxon>
        <taxon>Pirellulales</taxon>
        <taxon>Pirellulaceae</taxon>
        <taxon>Mariniblastus</taxon>
    </lineage>
</organism>
<feature type="binding site" evidence="7">
    <location>
        <position position="57"/>
    </location>
    <ligand>
        <name>5-hydroxyisourate</name>
        <dbReference type="ChEBI" id="CHEBI:18072"/>
    </ligand>
</feature>
<feature type="binding site" evidence="7">
    <location>
        <position position="58"/>
    </location>
    <ligand>
        <name>urate</name>
        <dbReference type="ChEBI" id="CHEBI:17775"/>
    </ligand>
</feature>
<feature type="binding site" evidence="7">
    <location>
        <position position="57"/>
    </location>
    <ligand>
        <name>O2</name>
        <dbReference type="ChEBI" id="CHEBI:15379"/>
    </ligand>
</feature>
<evidence type="ECO:0000256" key="2">
    <source>
        <dbReference type="ARBA" id="ARBA00009760"/>
    </source>
</evidence>
<name>A0A5B9P2L8_9BACT</name>
<feature type="binding site" evidence="7">
    <location>
        <position position="158"/>
    </location>
    <ligand>
        <name>urate</name>
        <dbReference type="ChEBI" id="CHEBI:17775"/>
    </ligand>
</feature>
<dbReference type="AlphaFoldDB" id="A0A5B9P2L8"/>
<comment type="pathway">
    <text evidence="1 5">Purine metabolism; urate degradation; (S)-allantoin from urate: step 1/3.</text>
</comment>
<feature type="binding site" evidence="7">
    <location>
        <position position="158"/>
    </location>
    <ligand>
        <name>5-hydroxyisourate</name>
        <dbReference type="ChEBI" id="CHEBI:18072"/>
    </ligand>
</feature>
<feature type="binding site" evidence="7">
    <location>
        <position position="244"/>
    </location>
    <ligand>
        <name>O2</name>
        <dbReference type="ChEBI" id="CHEBI:15379"/>
    </ligand>
</feature>
<sequence>MSIKITEQSYGKARVCLSYIKRNENRHDFVQLTANVALAGDFNVAYSAGDNSPVIPTDTMKNTVYAIARKQGVDSIEAFARNLASHFYDSFEHVSTATISIEESLWNRIEIDSNKHDHAFVGGGSEQNTCTATASAEGVQLSSGLKGLQVLKTTQSGFEGFLQDDFTTLKPTDDRIFATTITADWTCQKPEGDWSKTRTKIRQMLLDVFATQYSPSVQKTLYEMADAVLAACPEIGQISLNMPNQHHLLADIEKLSLQNENDIFVPTPEPFGVISATISREV</sequence>
<dbReference type="PIRSF" id="PIRSF000241">
    <property type="entry name" value="Urate_oxidase"/>
    <property type="match status" value="1"/>
</dbReference>
<dbReference type="OrthoDB" id="9809009at2"/>
<evidence type="ECO:0000256" key="8">
    <source>
        <dbReference type="RuleBase" id="RU004455"/>
    </source>
</evidence>
<evidence type="ECO:0000256" key="7">
    <source>
        <dbReference type="PIRSR" id="PIRSR000241-2"/>
    </source>
</evidence>
<evidence type="ECO:0000256" key="1">
    <source>
        <dbReference type="ARBA" id="ARBA00004831"/>
    </source>
</evidence>
<dbReference type="RefSeq" id="WP_075085289.1">
    <property type="nucleotide sequence ID" value="NZ_CP042912.1"/>
</dbReference>
<feature type="active site" description="Charge relay system" evidence="6">
    <location>
        <position position="246"/>
    </location>
</feature>
<dbReference type="SUPFAM" id="SSF55620">
    <property type="entry name" value="Tetrahydrobiopterin biosynthesis enzymes-like"/>
    <property type="match status" value="2"/>
</dbReference>
<accession>A0A5B9P2L8</accession>
<dbReference type="InterPro" id="IPR019842">
    <property type="entry name" value="Uricase_CS"/>
</dbReference>
<dbReference type="GO" id="GO:0006144">
    <property type="term" value="P:purine nucleobase metabolic process"/>
    <property type="evidence" value="ECO:0007669"/>
    <property type="project" value="UniProtKB-KW"/>
</dbReference>
<feature type="active site" description="Charge relay system" evidence="6">
    <location>
        <position position="12"/>
    </location>
</feature>
<dbReference type="GO" id="GO:0004846">
    <property type="term" value="F:urate oxidase activity"/>
    <property type="evidence" value="ECO:0007669"/>
    <property type="project" value="UniProtKB-EC"/>
</dbReference>
<gene>
    <name evidence="9" type="primary">uox</name>
    <name evidence="9" type="ORF">MFFC18_06180</name>
</gene>
<keyword evidence="10" id="KW-1185">Reference proteome</keyword>
<dbReference type="PROSITE" id="PS00366">
    <property type="entry name" value="URICASE"/>
    <property type="match status" value="1"/>
</dbReference>
<feature type="binding site" evidence="7">
    <location>
        <position position="218"/>
    </location>
    <ligand>
        <name>5-hydroxyisourate</name>
        <dbReference type="ChEBI" id="CHEBI:18072"/>
    </ligand>
</feature>
<feature type="binding site" evidence="7">
    <location>
        <position position="244"/>
    </location>
    <ligand>
        <name>5-hydroxyisourate</name>
        <dbReference type="ChEBI" id="CHEBI:18072"/>
    </ligand>
</feature>
<feature type="binding site" evidence="7">
    <location>
        <position position="218"/>
    </location>
    <ligand>
        <name>urate</name>
        <dbReference type="ChEBI" id="CHEBI:17775"/>
    </ligand>
</feature>
<dbReference type="Pfam" id="PF01014">
    <property type="entry name" value="Uricase"/>
    <property type="match status" value="2"/>
</dbReference>
<feature type="binding site" evidence="7">
    <location>
        <position position="217"/>
    </location>
    <ligand>
        <name>5-hydroxyisourate</name>
        <dbReference type="ChEBI" id="CHEBI:18072"/>
    </ligand>
</feature>
<dbReference type="NCBIfam" id="TIGR03383">
    <property type="entry name" value="urate_oxi"/>
    <property type="match status" value="1"/>
</dbReference>